<dbReference type="InterPro" id="IPR000157">
    <property type="entry name" value="TIR_dom"/>
</dbReference>
<name>A0ABQ3V6Q0_9CHLR</name>
<dbReference type="RefSeq" id="WP_201376610.1">
    <property type="nucleotide sequence ID" value="NZ_BNJG01000005.1"/>
</dbReference>
<dbReference type="SUPFAM" id="SSF52200">
    <property type="entry name" value="Toll/Interleukin receptor TIR domain"/>
    <property type="match status" value="1"/>
</dbReference>
<sequence length="277" mass="30823">MTIHIFVLHASENSACVDQIQRSCEALGYQIWHKEQTSLLSAVTAPISSEQMIIGSAAFLLVWSRAAAQSKEVERLLLFAQRLQKTIIVLTLDATPPPTALVTEKTIALQPPYDQCMTQIASFLPPSKSSDALQVLVEQASHEYIRERKAAIEQAAAMLQRNEQEKGVLALLEHMVQHDTITSVRDKAQEVLNLYAQTLSQLPQTPSQQTQNRHSTFGVRCRNGHVSCFDKRIVCKVTYPVPRGQIQRSGKELDELILTCTTCGEALVAHVDCEGYK</sequence>
<keyword evidence="3" id="KW-1185">Reference proteome</keyword>
<accession>A0ABQ3V6Q0</accession>
<organism evidence="2 3">
    <name type="scientific">Ktedonobacter robiniae</name>
    <dbReference type="NCBI Taxonomy" id="2778365"/>
    <lineage>
        <taxon>Bacteria</taxon>
        <taxon>Bacillati</taxon>
        <taxon>Chloroflexota</taxon>
        <taxon>Ktedonobacteria</taxon>
        <taxon>Ktedonobacterales</taxon>
        <taxon>Ktedonobacteraceae</taxon>
        <taxon>Ktedonobacter</taxon>
    </lineage>
</organism>
<feature type="domain" description="TIR" evidence="1">
    <location>
        <begin position="5"/>
        <end position="108"/>
    </location>
</feature>
<evidence type="ECO:0000313" key="2">
    <source>
        <dbReference type="EMBL" id="GHO60510.1"/>
    </source>
</evidence>
<comment type="caution">
    <text evidence="2">The sequence shown here is derived from an EMBL/GenBank/DDBJ whole genome shotgun (WGS) entry which is preliminary data.</text>
</comment>
<dbReference type="EMBL" id="BNJG01000005">
    <property type="protein sequence ID" value="GHO60510.1"/>
    <property type="molecule type" value="Genomic_DNA"/>
</dbReference>
<proteinExistence type="predicted"/>
<evidence type="ECO:0000313" key="3">
    <source>
        <dbReference type="Proteomes" id="UP000654345"/>
    </source>
</evidence>
<dbReference type="InterPro" id="IPR035897">
    <property type="entry name" value="Toll_tir_struct_dom_sf"/>
</dbReference>
<dbReference type="Pfam" id="PF13676">
    <property type="entry name" value="TIR_2"/>
    <property type="match status" value="1"/>
</dbReference>
<dbReference type="Proteomes" id="UP000654345">
    <property type="component" value="Unassembled WGS sequence"/>
</dbReference>
<evidence type="ECO:0000259" key="1">
    <source>
        <dbReference type="Pfam" id="PF13676"/>
    </source>
</evidence>
<protein>
    <recommendedName>
        <fullName evidence="1">TIR domain-containing protein</fullName>
    </recommendedName>
</protein>
<reference evidence="2 3" key="1">
    <citation type="journal article" date="2021" name="Int. J. Syst. Evol. Microbiol.">
        <title>Reticulibacter mediterranei gen. nov., sp. nov., within the new family Reticulibacteraceae fam. nov., and Ktedonospora formicarum gen. nov., sp. nov., Ktedonobacter robiniae sp. nov., Dictyobacter formicarum sp. nov. and Dictyobacter arantiisoli sp. nov., belonging to the class Ktedonobacteria.</title>
        <authorList>
            <person name="Yabe S."/>
            <person name="Zheng Y."/>
            <person name="Wang C.M."/>
            <person name="Sakai Y."/>
            <person name="Abe K."/>
            <person name="Yokota A."/>
            <person name="Donadio S."/>
            <person name="Cavaletti L."/>
            <person name="Monciardini P."/>
        </authorList>
    </citation>
    <scope>NUCLEOTIDE SEQUENCE [LARGE SCALE GENOMIC DNA]</scope>
    <source>
        <strain evidence="2 3">SOSP1-30</strain>
    </source>
</reference>
<dbReference type="Gene3D" id="3.40.50.10140">
    <property type="entry name" value="Toll/interleukin-1 receptor homology (TIR) domain"/>
    <property type="match status" value="1"/>
</dbReference>
<gene>
    <name evidence="2" type="ORF">KSB_89850</name>
</gene>